<reference evidence="2 3" key="1">
    <citation type="journal article" date="2019" name="Nat. Ecol. Evol.">
        <title>Megaphylogeny resolves global patterns of mushroom evolution.</title>
        <authorList>
            <person name="Varga T."/>
            <person name="Krizsan K."/>
            <person name="Foldi C."/>
            <person name="Dima B."/>
            <person name="Sanchez-Garcia M."/>
            <person name="Sanchez-Ramirez S."/>
            <person name="Szollosi G.J."/>
            <person name="Szarkandi J.G."/>
            <person name="Papp V."/>
            <person name="Albert L."/>
            <person name="Andreopoulos W."/>
            <person name="Angelini C."/>
            <person name="Antonin V."/>
            <person name="Barry K.W."/>
            <person name="Bougher N.L."/>
            <person name="Buchanan P."/>
            <person name="Buyck B."/>
            <person name="Bense V."/>
            <person name="Catcheside P."/>
            <person name="Chovatia M."/>
            <person name="Cooper J."/>
            <person name="Damon W."/>
            <person name="Desjardin D."/>
            <person name="Finy P."/>
            <person name="Geml J."/>
            <person name="Haridas S."/>
            <person name="Hughes K."/>
            <person name="Justo A."/>
            <person name="Karasinski D."/>
            <person name="Kautmanova I."/>
            <person name="Kiss B."/>
            <person name="Kocsube S."/>
            <person name="Kotiranta H."/>
            <person name="LaButti K.M."/>
            <person name="Lechner B.E."/>
            <person name="Liimatainen K."/>
            <person name="Lipzen A."/>
            <person name="Lukacs Z."/>
            <person name="Mihaltcheva S."/>
            <person name="Morgado L.N."/>
            <person name="Niskanen T."/>
            <person name="Noordeloos M.E."/>
            <person name="Ohm R.A."/>
            <person name="Ortiz-Santana B."/>
            <person name="Ovrebo C."/>
            <person name="Racz N."/>
            <person name="Riley R."/>
            <person name="Savchenko A."/>
            <person name="Shiryaev A."/>
            <person name="Soop K."/>
            <person name="Spirin V."/>
            <person name="Szebenyi C."/>
            <person name="Tomsovsky M."/>
            <person name="Tulloss R.E."/>
            <person name="Uehling J."/>
            <person name="Grigoriev I.V."/>
            <person name="Vagvolgyi C."/>
            <person name="Papp T."/>
            <person name="Martin F.M."/>
            <person name="Miettinen O."/>
            <person name="Hibbett D.S."/>
            <person name="Nagy L.G."/>
        </authorList>
    </citation>
    <scope>NUCLEOTIDE SEQUENCE [LARGE SCALE GENOMIC DNA]</scope>
    <source>
        <strain evidence="2 3">CBS 166.37</strain>
    </source>
</reference>
<organism evidence="2 3">
    <name type="scientific">Crucibulum laeve</name>
    <dbReference type="NCBI Taxonomy" id="68775"/>
    <lineage>
        <taxon>Eukaryota</taxon>
        <taxon>Fungi</taxon>
        <taxon>Dikarya</taxon>
        <taxon>Basidiomycota</taxon>
        <taxon>Agaricomycotina</taxon>
        <taxon>Agaricomycetes</taxon>
        <taxon>Agaricomycetidae</taxon>
        <taxon>Agaricales</taxon>
        <taxon>Agaricineae</taxon>
        <taxon>Nidulariaceae</taxon>
        <taxon>Crucibulum</taxon>
    </lineage>
</organism>
<evidence type="ECO:0000313" key="2">
    <source>
        <dbReference type="EMBL" id="TFK34581.1"/>
    </source>
</evidence>
<dbReference type="AlphaFoldDB" id="A0A5C3M0Q4"/>
<dbReference type="EMBL" id="ML213630">
    <property type="protein sequence ID" value="TFK34581.1"/>
    <property type="molecule type" value="Genomic_DNA"/>
</dbReference>
<feature type="compositionally biased region" description="Basic and acidic residues" evidence="1">
    <location>
        <begin position="193"/>
        <end position="208"/>
    </location>
</feature>
<keyword evidence="3" id="KW-1185">Reference proteome</keyword>
<evidence type="ECO:0000313" key="3">
    <source>
        <dbReference type="Proteomes" id="UP000308652"/>
    </source>
</evidence>
<evidence type="ECO:0000256" key="1">
    <source>
        <dbReference type="SAM" id="MobiDB-lite"/>
    </source>
</evidence>
<dbReference type="Proteomes" id="UP000308652">
    <property type="component" value="Unassembled WGS sequence"/>
</dbReference>
<feature type="region of interest" description="Disordered" evidence="1">
    <location>
        <begin position="167"/>
        <end position="235"/>
    </location>
</feature>
<proteinExistence type="predicted"/>
<name>A0A5C3M0Q4_9AGAR</name>
<protein>
    <submittedName>
        <fullName evidence="2">Uncharacterized protein</fullName>
    </submittedName>
</protein>
<sequence>MADINTKASTELESITSPLDTFVISLVMSFANSPTTQNASYEPATPKERGMLFKSNTKSVWSTPNLSPMVQTVFAPAPVMHRVDPNCQQTPTARSYPGSPSALLGFTQMPDSFFLSVPAASSSSANRVIVVNAPEIPDLASEDPYKRSSRCAASRWLSRAQLEAVRNRRWSQKVSPYSPGPTGKDYSTHTQGRKAERREQRESQARCRKDIRRRSPHSTTSSESNVHWPSSTGAH</sequence>
<feature type="compositionally biased region" description="Polar residues" evidence="1">
    <location>
        <begin position="217"/>
        <end position="235"/>
    </location>
</feature>
<accession>A0A5C3M0Q4</accession>
<gene>
    <name evidence="2" type="ORF">BDQ12DRAFT_364949</name>
</gene>